<dbReference type="CDD" id="cd02874">
    <property type="entry name" value="GH18_CFLE_spore_hydrolase"/>
    <property type="match status" value="1"/>
</dbReference>
<feature type="domain" description="LysM" evidence="3">
    <location>
        <begin position="51"/>
        <end position="96"/>
    </location>
</feature>
<keyword evidence="2" id="KW-0326">Glycosidase</keyword>
<dbReference type="InterPro" id="IPR001223">
    <property type="entry name" value="Glyco_hydro18_cat"/>
</dbReference>
<name>A0A926E1T4_9FIRM</name>
<dbReference type="GO" id="GO:0005975">
    <property type="term" value="P:carbohydrate metabolic process"/>
    <property type="evidence" value="ECO:0007669"/>
    <property type="project" value="InterPro"/>
</dbReference>
<organism evidence="5 6">
    <name type="scientific">Fumia xinanensis</name>
    <dbReference type="NCBI Taxonomy" id="2763659"/>
    <lineage>
        <taxon>Bacteria</taxon>
        <taxon>Bacillati</taxon>
        <taxon>Bacillota</taxon>
        <taxon>Clostridia</taxon>
        <taxon>Eubacteriales</taxon>
        <taxon>Oscillospiraceae</taxon>
        <taxon>Fumia</taxon>
    </lineage>
</organism>
<dbReference type="PANTHER" id="PTHR46066">
    <property type="entry name" value="CHITINASE DOMAIN-CONTAINING PROTEIN 1 FAMILY MEMBER"/>
    <property type="match status" value="1"/>
</dbReference>
<keyword evidence="1" id="KW-0378">Hydrolase</keyword>
<dbReference type="GO" id="GO:0012505">
    <property type="term" value="C:endomembrane system"/>
    <property type="evidence" value="ECO:0007669"/>
    <property type="project" value="TreeGrafter"/>
</dbReference>
<evidence type="ECO:0000259" key="4">
    <source>
        <dbReference type="PROSITE" id="PS51910"/>
    </source>
</evidence>
<protein>
    <submittedName>
        <fullName evidence="5">LysM peptidoglycan-binding domain-containing protein</fullName>
    </submittedName>
</protein>
<sequence length="427" mass="48821">MVIHVVKQGDSVYSVAQEYGVSPDRVLIDNGLTDDSELVIGQTLVILYPEQVHTVKAGETLRSIALQYGSTVIQLYRNNPQLRALPSLMEGEELVISFQQQKEGALSVNGYAYPFVDRDLYRETMPYLTFVTPFTYGFTATGELVDLDDEFMIAEARDYGVAPLMHLSTLTEEGGFSNELAHIALNERQVQENLIDNIISTMQRKNYYGLDVDFEYVLPEDRDAYTSFIRNLRNRLNPLGYEVTVALAPKTSANQRGLLYEGHDFRGLGQAANWVLLMTYEWGYTYGPAMAVSPINKVREVLDYAVTEIDPKKIFLGMPNYGYDWTLPFVQGESKATLISNVRAVEIARRYGAEIQYDETSQAPFFRYYDEEGRQHEVWFEDARSIRAKLALVPEYGFEGVGYWNLMRPFPQNWTVLNALYHIRKKL</sequence>
<dbReference type="EMBL" id="JACRSV010000002">
    <property type="protein sequence ID" value="MBC8560059.1"/>
    <property type="molecule type" value="Genomic_DNA"/>
</dbReference>
<dbReference type="PANTHER" id="PTHR46066:SF2">
    <property type="entry name" value="CHITINASE DOMAIN-CONTAINING PROTEIN 1"/>
    <property type="match status" value="1"/>
</dbReference>
<dbReference type="GO" id="GO:0070492">
    <property type="term" value="F:oligosaccharide binding"/>
    <property type="evidence" value="ECO:0007669"/>
    <property type="project" value="TreeGrafter"/>
</dbReference>
<dbReference type="SUPFAM" id="SSF51445">
    <property type="entry name" value="(Trans)glycosidases"/>
    <property type="match status" value="1"/>
</dbReference>
<feature type="domain" description="LysM" evidence="3">
    <location>
        <begin position="2"/>
        <end position="46"/>
    </location>
</feature>
<reference evidence="5" key="1">
    <citation type="submission" date="2020-08" db="EMBL/GenBank/DDBJ databases">
        <title>Genome public.</title>
        <authorList>
            <person name="Liu C."/>
            <person name="Sun Q."/>
        </authorList>
    </citation>
    <scope>NUCLEOTIDE SEQUENCE</scope>
    <source>
        <strain evidence="5">NSJ-33</strain>
    </source>
</reference>
<accession>A0A926E1T4</accession>
<dbReference type="PROSITE" id="PS51782">
    <property type="entry name" value="LYSM"/>
    <property type="match status" value="2"/>
</dbReference>
<dbReference type="GO" id="GO:0008061">
    <property type="term" value="F:chitin binding"/>
    <property type="evidence" value="ECO:0007669"/>
    <property type="project" value="InterPro"/>
</dbReference>
<dbReference type="Gene3D" id="3.10.350.10">
    <property type="entry name" value="LysM domain"/>
    <property type="match status" value="2"/>
</dbReference>
<feature type="domain" description="GH18" evidence="4">
    <location>
        <begin position="107"/>
        <end position="427"/>
    </location>
</feature>
<keyword evidence="6" id="KW-1185">Reference proteome</keyword>
<dbReference type="Gene3D" id="3.20.20.80">
    <property type="entry name" value="Glycosidases"/>
    <property type="match status" value="1"/>
</dbReference>
<dbReference type="SMART" id="SM00636">
    <property type="entry name" value="Glyco_18"/>
    <property type="match status" value="1"/>
</dbReference>
<dbReference type="InterPro" id="IPR011583">
    <property type="entry name" value="Chitinase_II/V-like_cat"/>
</dbReference>
<evidence type="ECO:0000256" key="1">
    <source>
        <dbReference type="ARBA" id="ARBA00022801"/>
    </source>
</evidence>
<dbReference type="InterPro" id="IPR036779">
    <property type="entry name" value="LysM_dom_sf"/>
</dbReference>
<gene>
    <name evidence="5" type="ORF">H8710_08270</name>
</gene>
<dbReference type="CDD" id="cd00118">
    <property type="entry name" value="LysM"/>
    <property type="match status" value="2"/>
</dbReference>
<dbReference type="Pfam" id="PF00704">
    <property type="entry name" value="Glyco_hydro_18"/>
    <property type="match status" value="1"/>
</dbReference>
<dbReference type="InterPro" id="IPR017853">
    <property type="entry name" value="GH"/>
</dbReference>
<dbReference type="InterPro" id="IPR018392">
    <property type="entry name" value="LysM"/>
</dbReference>
<dbReference type="SMART" id="SM00257">
    <property type="entry name" value="LysM"/>
    <property type="match status" value="2"/>
</dbReference>
<proteinExistence type="predicted"/>
<dbReference type="InterPro" id="IPR041704">
    <property type="entry name" value="CFLE_GH18"/>
</dbReference>
<dbReference type="AlphaFoldDB" id="A0A926E1T4"/>
<evidence type="ECO:0000313" key="6">
    <source>
        <dbReference type="Proteomes" id="UP000610760"/>
    </source>
</evidence>
<dbReference type="GO" id="GO:0016798">
    <property type="term" value="F:hydrolase activity, acting on glycosyl bonds"/>
    <property type="evidence" value="ECO:0007669"/>
    <property type="project" value="UniProtKB-KW"/>
</dbReference>
<dbReference type="Gene3D" id="3.10.50.10">
    <property type="match status" value="1"/>
</dbReference>
<evidence type="ECO:0000313" key="5">
    <source>
        <dbReference type="EMBL" id="MBC8560059.1"/>
    </source>
</evidence>
<comment type="caution">
    <text evidence="5">The sequence shown here is derived from an EMBL/GenBank/DDBJ whole genome shotgun (WGS) entry which is preliminary data.</text>
</comment>
<dbReference type="Pfam" id="PF01476">
    <property type="entry name" value="LysM"/>
    <property type="match status" value="2"/>
</dbReference>
<dbReference type="RefSeq" id="WP_249295018.1">
    <property type="nucleotide sequence ID" value="NZ_JACRSV010000002.1"/>
</dbReference>
<evidence type="ECO:0000259" key="3">
    <source>
        <dbReference type="PROSITE" id="PS51782"/>
    </source>
</evidence>
<dbReference type="Proteomes" id="UP000610760">
    <property type="component" value="Unassembled WGS sequence"/>
</dbReference>
<dbReference type="SUPFAM" id="SSF54106">
    <property type="entry name" value="LysM domain"/>
    <property type="match status" value="2"/>
</dbReference>
<dbReference type="InterPro" id="IPR029070">
    <property type="entry name" value="Chitinase_insertion_sf"/>
</dbReference>
<dbReference type="PROSITE" id="PS51910">
    <property type="entry name" value="GH18_2"/>
    <property type="match status" value="1"/>
</dbReference>
<evidence type="ECO:0000256" key="2">
    <source>
        <dbReference type="ARBA" id="ARBA00023295"/>
    </source>
</evidence>